<evidence type="ECO:0000313" key="2">
    <source>
        <dbReference type="Proteomes" id="UP000295252"/>
    </source>
</evidence>
<proteinExistence type="predicted"/>
<dbReference type="Gramene" id="CDP02420">
    <property type="protein sequence ID" value="CDP02420"/>
    <property type="gene ID" value="GSCOC_T00039791001"/>
</dbReference>
<dbReference type="EMBL" id="HG739092">
    <property type="protein sequence ID" value="CDP02420.1"/>
    <property type="molecule type" value="Genomic_DNA"/>
</dbReference>
<name>A0A068U1K5_COFCA</name>
<gene>
    <name evidence="1" type="ORF">GSCOC_T00039791001</name>
</gene>
<accession>A0A068U1K5</accession>
<organism evidence="1 2">
    <name type="scientific">Coffea canephora</name>
    <name type="common">Robusta coffee</name>
    <dbReference type="NCBI Taxonomy" id="49390"/>
    <lineage>
        <taxon>Eukaryota</taxon>
        <taxon>Viridiplantae</taxon>
        <taxon>Streptophyta</taxon>
        <taxon>Embryophyta</taxon>
        <taxon>Tracheophyta</taxon>
        <taxon>Spermatophyta</taxon>
        <taxon>Magnoliopsida</taxon>
        <taxon>eudicotyledons</taxon>
        <taxon>Gunneridae</taxon>
        <taxon>Pentapetalae</taxon>
        <taxon>asterids</taxon>
        <taxon>lamiids</taxon>
        <taxon>Gentianales</taxon>
        <taxon>Rubiaceae</taxon>
        <taxon>Ixoroideae</taxon>
        <taxon>Gardenieae complex</taxon>
        <taxon>Bertiereae - Coffeeae clade</taxon>
        <taxon>Coffeeae</taxon>
        <taxon>Coffea</taxon>
    </lineage>
</organism>
<reference evidence="2" key="1">
    <citation type="journal article" date="2014" name="Science">
        <title>The coffee genome provides insight into the convergent evolution of caffeine biosynthesis.</title>
        <authorList>
            <person name="Denoeud F."/>
            <person name="Carretero-Paulet L."/>
            <person name="Dereeper A."/>
            <person name="Droc G."/>
            <person name="Guyot R."/>
            <person name="Pietrella M."/>
            <person name="Zheng C."/>
            <person name="Alberti A."/>
            <person name="Anthony F."/>
            <person name="Aprea G."/>
            <person name="Aury J.M."/>
            <person name="Bento P."/>
            <person name="Bernard M."/>
            <person name="Bocs S."/>
            <person name="Campa C."/>
            <person name="Cenci A."/>
            <person name="Combes M.C."/>
            <person name="Crouzillat D."/>
            <person name="Da Silva C."/>
            <person name="Daddiego L."/>
            <person name="De Bellis F."/>
            <person name="Dussert S."/>
            <person name="Garsmeur O."/>
            <person name="Gayraud T."/>
            <person name="Guignon V."/>
            <person name="Jahn K."/>
            <person name="Jamilloux V."/>
            <person name="Joet T."/>
            <person name="Labadie K."/>
            <person name="Lan T."/>
            <person name="Leclercq J."/>
            <person name="Lepelley M."/>
            <person name="Leroy T."/>
            <person name="Li L.T."/>
            <person name="Librado P."/>
            <person name="Lopez L."/>
            <person name="Munoz A."/>
            <person name="Noel B."/>
            <person name="Pallavicini A."/>
            <person name="Perrotta G."/>
            <person name="Poncet V."/>
            <person name="Pot D."/>
            <person name="Priyono X."/>
            <person name="Rigoreau M."/>
            <person name="Rouard M."/>
            <person name="Rozas J."/>
            <person name="Tranchant-Dubreuil C."/>
            <person name="VanBuren R."/>
            <person name="Zhang Q."/>
            <person name="Andrade A.C."/>
            <person name="Argout X."/>
            <person name="Bertrand B."/>
            <person name="de Kochko A."/>
            <person name="Graziosi G."/>
            <person name="Henry R.J."/>
            <person name="Jayarama X."/>
            <person name="Ming R."/>
            <person name="Nagai C."/>
            <person name="Rounsley S."/>
            <person name="Sankoff D."/>
            <person name="Giuliano G."/>
            <person name="Albert V.A."/>
            <person name="Wincker P."/>
            <person name="Lashermes P."/>
        </authorList>
    </citation>
    <scope>NUCLEOTIDE SEQUENCE [LARGE SCALE GENOMIC DNA]</scope>
    <source>
        <strain evidence="2">cv. DH200-94</strain>
    </source>
</reference>
<dbReference type="AlphaFoldDB" id="A0A068U1K5"/>
<sequence length="62" mass="6985">MKALQLKFPLGLLSPPFFFSQFDSIPPSFFHLQQRIDKRGDGRISLTSSLLIVVLCGDYAIN</sequence>
<protein>
    <submittedName>
        <fullName evidence="1">Uncharacterized protein</fullName>
    </submittedName>
</protein>
<keyword evidence="2" id="KW-1185">Reference proteome</keyword>
<evidence type="ECO:0000313" key="1">
    <source>
        <dbReference type="EMBL" id="CDP02420.1"/>
    </source>
</evidence>
<dbReference type="Proteomes" id="UP000295252">
    <property type="component" value="Chromosome IX"/>
</dbReference>
<dbReference type="InParanoid" id="A0A068U1K5"/>